<protein>
    <submittedName>
        <fullName evidence="2">Uncharacterized protein</fullName>
    </submittedName>
</protein>
<keyword evidence="3" id="KW-1185">Reference proteome</keyword>
<keyword evidence="1" id="KW-0732">Signal</keyword>
<evidence type="ECO:0000256" key="1">
    <source>
        <dbReference type="SAM" id="SignalP"/>
    </source>
</evidence>
<gene>
    <name evidence="2" type="ORF">B0H63DRAFT_458687</name>
</gene>
<evidence type="ECO:0000313" key="3">
    <source>
        <dbReference type="Proteomes" id="UP001285441"/>
    </source>
</evidence>
<comment type="caution">
    <text evidence="2">The sequence shown here is derived from an EMBL/GenBank/DDBJ whole genome shotgun (WGS) entry which is preliminary data.</text>
</comment>
<sequence length="186" mass="20016">MKWSALAVSLFAASGLASPMFADLDVYTLRLSSTTKSLNGKYLGVNGTLVGVYKETSVVKFIAVPSSEKPSFVELHTYPIGKVDRALALVGKQGLLDFTDVTEPSSVTVPKGTTCDWTSFSLGEKTLKYGGSKAGGWVAFPTGKDATEWSVKWKDASAITIQNYMPVDVVYETTKKTETTEFGTSD</sequence>
<feature type="chain" id="PRO_5042255406" evidence="1">
    <location>
        <begin position="18"/>
        <end position="186"/>
    </location>
</feature>
<dbReference type="AlphaFoldDB" id="A0AAE0U7A2"/>
<dbReference type="EMBL" id="JAULSW010000001">
    <property type="protein sequence ID" value="KAK3393636.1"/>
    <property type="molecule type" value="Genomic_DNA"/>
</dbReference>
<dbReference type="Proteomes" id="UP001285441">
    <property type="component" value="Unassembled WGS sequence"/>
</dbReference>
<organism evidence="2 3">
    <name type="scientific">Podospora didyma</name>
    <dbReference type="NCBI Taxonomy" id="330526"/>
    <lineage>
        <taxon>Eukaryota</taxon>
        <taxon>Fungi</taxon>
        <taxon>Dikarya</taxon>
        <taxon>Ascomycota</taxon>
        <taxon>Pezizomycotina</taxon>
        <taxon>Sordariomycetes</taxon>
        <taxon>Sordariomycetidae</taxon>
        <taxon>Sordariales</taxon>
        <taxon>Podosporaceae</taxon>
        <taxon>Podospora</taxon>
    </lineage>
</organism>
<name>A0AAE0U7A2_9PEZI</name>
<proteinExistence type="predicted"/>
<reference evidence="2" key="1">
    <citation type="journal article" date="2023" name="Mol. Phylogenet. Evol.">
        <title>Genome-scale phylogeny and comparative genomics of the fungal order Sordariales.</title>
        <authorList>
            <person name="Hensen N."/>
            <person name="Bonometti L."/>
            <person name="Westerberg I."/>
            <person name="Brannstrom I.O."/>
            <person name="Guillou S."/>
            <person name="Cros-Aarteil S."/>
            <person name="Calhoun S."/>
            <person name="Haridas S."/>
            <person name="Kuo A."/>
            <person name="Mondo S."/>
            <person name="Pangilinan J."/>
            <person name="Riley R."/>
            <person name="LaButti K."/>
            <person name="Andreopoulos B."/>
            <person name="Lipzen A."/>
            <person name="Chen C."/>
            <person name="Yan M."/>
            <person name="Daum C."/>
            <person name="Ng V."/>
            <person name="Clum A."/>
            <person name="Steindorff A."/>
            <person name="Ohm R.A."/>
            <person name="Martin F."/>
            <person name="Silar P."/>
            <person name="Natvig D.O."/>
            <person name="Lalanne C."/>
            <person name="Gautier V."/>
            <person name="Ament-Velasquez S.L."/>
            <person name="Kruys A."/>
            <person name="Hutchinson M.I."/>
            <person name="Powell A.J."/>
            <person name="Barry K."/>
            <person name="Miller A.N."/>
            <person name="Grigoriev I.V."/>
            <person name="Debuchy R."/>
            <person name="Gladieux P."/>
            <person name="Hiltunen Thoren M."/>
            <person name="Johannesson H."/>
        </authorList>
    </citation>
    <scope>NUCLEOTIDE SEQUENCE</scope>
    <source>
        <strain evidence="2">CBS 232.78</strain>
    </source>
</reference>
<evidence type="ECO:0000313" key="2">
    <source>
        <dbReference type="EMBL" id="KAK3393636.1"/>
    </source>
</evidence>
<accession>A0AAE0U7A2</accession>
<reference evidence="2" key="2">
    <citation type="submission" date="2023-06" db="EMBL/GenBank/DDBJ databases">
        <authorList>
            <consortium name="Lawrence Berkeley National Laboratory"/>
            <person name="Haridas S."/>
            <person name="Hensen N."/>
            <person name="Bonometti L."/>
            <person name="Westerberg I."/>
            <person name="Brannstrom I.O."/>
            <person name="Guillou S."/>
            <person name="Cros-Aarteil S."/>
            <person name="Calhoun S."/>
            <person name="Kuo A."/>
            <person name="Mondo S."/>
            <person name="Pangilinan J."/>
            <person name="Riley R."/>
            <person name="LaButti K."/>
            <person name="Andreopoulos B."/>
            <person name="Lipzen A."/>
            <person name="Chen C."/>
            <person name="Yanf M."/>
            <person name="Daum C."/>
            <person name="Ng V."/>
            <person name="Clum A."/>
            <person name="Steindorff A."/>
            <person name="Ohm R."/>
            <person name="Martin F."/>
            <person name="Silar P."/>
            <person name="Natvig D."/>
            <person name="Lalanne C."/>
            <person name="Gautier V."/>
            <person name="Ament-velasquez S.L."/>
            <person name="Kruys A."/>
            <person name="Hutchinson M.I."/>
            <person name="Powell A.J."/>
            <person name="Barry K."/>
            <person name="Miller A.N."/>
            <person name="Grigoriev I.V."/>
            <person name="Debuchy R."/>
            <person name="Gladieux P."/>
            <person name="Thoren M.H."/>
            <person name="Johannesson H."/>
        </authorList>
    </citation>
    <scope>NUCLEOTIDE SEQUENCE</scope>
    <source>
        <strain evidence="2">CBS 232.78</strain>
    </source>
</reference>
<feature type="signal peptide" evidence="1">
    <location>
        <begin position="1"/>
        <end position="17"/>
    </location>
</feature>